<dbReference type="EMBL" id="CSAE01001377">
    <property type="protein sequence ID" value="COX56541.1"/>
    <property type="molecule type" value="Genomic_DNA"/>
</dbReference>
<name>A0A0U0THZ7_MYCTX</name>
<gene>
    <name evidence="2" type="ORF">ERS007703_05344</name>
</gene>
<feature type="region of interest" description="Disordered" evidence="1">
    <location>
        <begin position="1"/>
        <end position="21"/>
    </location>
</feature>
<protein>
    <submittedName>
        <fullName evidence="2">Uncharacterized protein</fullName>
    </submittedName>
</protein>
<evidence type="ECO:0000256" key="1">
    <source>
        <dbReference type="SAM" id="MobiDB-lite"/>
    </source>
</evidence>
<sequence>MVATTGSKILPLPLPITDDNNNEAIRGDRSAARRQATIALHTPSARAMSLIRR</sequence>
<dbReference type="AlphaFoldDB" id="A0A0U0THZ7"/>
<evidence type="ECO:0000313" key="3">
    <source>
        <dbReference type="Proteomes" id="UP000038802"/>
    </source>
</evidence>
<dbReference type="Proteomes" id="UP000038802">
    <property type="component" value="Unassembled WGS sequence"/>
</dbReference>
<proteinExistence type="predicted"/>
<reference evidence="3" key="1">
    <citation type="submission" date="2015-03" db="EMBL/GenBank/DDBJ databases">
        <authorList>
            <consortium name="Pathogen Informatics"/>
        </authorList>
    </citation>
    <scope>NUCLEOTIDE SEQUENCE [LARGE SCALE GENOMIC DNA]</scope>
    <source>
        <strain evidence="3">K00500041</strain>
    </source>
</reference>
<evidence type="ECO:0000313" key="2">
    <source>
        <dbReference type="EMBL" id="COX56541.1"/>
    </source>
</evidence>
<organism evidence="2 3">
    <name type="scientific">Mycobacterium tuberculosis</name>
    <dbReference type="NCBI Taxonomy" id="1773"/>
    <lineage>
        <taxon>Bacteria</taxon>
        <taxon>Bacillati</taxon>
        <taxon>Actinomycetota</taxon>
        <taxon>Actinomycetes</taxon>
        <taxon>Mycobacteriales</taxon>
        <taxon>Mycobacteriaceae</taxon>
        <taxon>Mycobacterium</taxon>
        <taxon>Mycobacterium tuberculosis complex</taxon>
    </lineage>
</organism>
<accession>A0A0U0THZ7</accession>